<dbReference type="RefSeq" id="WP_126627149.1">
    <property type="nucleotide sequence ID" value="NZ_BIFT01000001.1"/>
</dbReference>
<evidence type="ECO:0000313" key="2">
    <source>
        <dbReference type="Proteomes" id="UP000287171"/>
    </source>
</evidence>
<accession>A0A402B5U7</accession>
<reference evidence="2" key="1">
    <citation type="submission" date="2018-12" db="EMBL/GenBank/DDBJ databases">
        <title>Tengunoibacter tsumagoiensis gen. nov., sp. nov., Dictyobacter kobayashii sp. nov., D. alpinus sp. nov., and D. joshuensis sp. nov. and description of Dictyobacteraceae fam. nov. within the order Ktedonobacterales isolated from Tengu-no-mugimeshi.</title>
        <authorList>
            <person name="Wang C.M."/>
            <person name="Zheng Y."/>
            <person name="Sakai Y."/>
            <person name="Toyoda A."/>
            <person name="Minakuchi Y."/>
            <person name="Abe K."/>
            <person name="Yokota A."/>
            <person name="Yabe S."/>
        </authorList>
    </citation>
    <scope>NUCLEOTIDE SEQUENCE [LARGE SCALE GENOMIC DNA]</scope>
    <source>
        <strain evidence="2">Uno16</strain>
    </source>
</reference>
<gene>
    <name evidence="1" type="ORF">KDA_22150</name>
</gene>
<keyword evidence="2" id="KW-1185">Reference proteome</keyword>
<proteinExistence type="predicted"/>
<dbReference type="AlphaFoldDB" id="A0A402B5U7"/>
<organism evidence="1 2">
    <name type="scientific">Dictyobacter alpinus</name>
    <dbReference type="NCBI Taxonomy" id="2014873"/>
    <lineage>
        <taxon>Bacteria</taxon>
        <taxon>Bacillati</taxon>
        <taxon>Chloroflexota</taxon>
        <taxon>Ktedonobacteria</taxon>
        <taxon>Ktedonobacterales</taxon>
        <taxon>Dictyobacteraceae</taxon>
        <taxon>Dictyobacter</taxon>
    </lineage>
</organism>
<comment type="caution">
    <text evidence="1">The sequence shown here is derived from an EMBL/GenBank/DDBJ whole genome shotgun (WGS) entry which is preliminary data.</text>
</comment>
<sequence>MDQDKLYTLALRLAFHSFMPDTKEPQLLVGSLPDPLPVPLPLLEASTIVGSVVNSPNLMQILLDVLRSPEEVRDFYQRELPVAGWSIPEELSGGQGGFTHGGRGSNYLNYNYHQWSLNILMSLTSSNNTDVRLRLDKDKNAHRQRLMHRRVPDLFSIFPVLTPPAGASQENGGGGSSNGVSVSTNATLKLQQEMGIDSVDNHYADQLRQAGWQKISDEQATHSAWSSWQFQDKDGEQWSAIFYLFQLAEQPLNYQLHLRADIKDIDE</sequence>
<dbReference type="EMBL" id="BIFT01000001">
    <property type="protein sequence ID" value="GCE26731.1"/>
    <property type="molecule type" value="Genomic_DNA"/>
</dbReference>
<name>A0A402B5U7_9CHLR</name>
<dbReference type="Proteomes" id="UP000287171">
    <property type="component" value="Unassembled WGS sequence"/>
</dbReference>
<evidence type="ECO:0000313" key="1">
    <source>
        <dbReference type="EMBL" id="GCE26731.1"/>
    </source>
</evidence>
<protein>
    <submittedName>
        <fullName evidence="1">Uncharacterized protein</fullName>
    </submittedName>
</protein>
<dbReference type="OrthoDB" id="160555at2"/>